<evidence type="ECO:0000313" key="7">
    <source>
        <dbReference type="EMBL" id="KAF2827314.1"/>
    </source>
</evidence>
<keyword evidence="1" id="KW-0479">Metal-binding</keyword>
<name>A0A6A7A3C2_9PLEO</name>
<feature type="compositionally biased region" description="Polar residues" evidence="5">
    <location>
        <begin position="60"/>
        <end position="74"/>
    </location>
</feature>
<feature type="region of interest" description="Disordered" evidence="5">
    <location>
        <begin position="103"/>
        <end position="154"/>
    </location>
</feature>
<dbReference type="EMBL" id="MU006224">
    <property type="protein sequence ID" value="KAF2827314.1"/>
    <property type="molecule type" value="Genomic_DNA"/>
</dbReference>
<evidence type="ECO:0000256" key="1">
    <source>
        <dbReference type="ARBA" id="ARBA00022723"/>
    </source>
</evidence>
<dbReference type="SUPFAM" id="SSF57667">
    <property type="entry name" value="beta-beta-alpha zinc fingers"/>
    <property type="match status" value="1"/>
</dbReference>
<dbReference type="AlphaFoldDB" id="A0A6A7A3C2"/>
<dbReference type="GO" id="GO:0008270">
    <property type="term" value="F:zinc ion binding"/>
    <property type="evidence" value="ECO:0007669"/>
    <property type="project" value="UniProtKB-KW"/>
</dbReference>
<reference evidence="7" key="1">
    <citation type="journal article" date="2020" name="Stud. Mycol.">
        <title>101 Dothideomycetes genomes: a test case for predicting lifestyles and emergence of pathogens.</title>
        <authorList>
            <person name="Haridas S."/>
            <person name="Albert R."/>
            <person name="Binder M."/>
            <person name="Bloem J."/>
            <person name="Labutti K."/>
            <person name="Salamov A."/>
            <person name="Andreopoulos B."/>
            <person name="Baker S."/>
            <person name="Barry K."/>
            <person name="Bills G."/>
            <person name="Bluhm B."/>
            <person name="Cannon C."/>
            <person name="Castanera R."/>
            <person name="Culley D."/>
            <person name="Daum C."/>
            <person name="Ezra D."/>
            <person name="Gonzalez J."/>
            <person name="Henrissat B."/>
            <person name="Kuo A."/>
            <person name="Liang C."/>
            <person name="Lipzen A."/>
            <person name="Lutzoni F."/>
            <person name="Magnuson J."/>
            <person name="Mondo S."/>
            <person name="Nolan M."/>
            <person name="Ohm R."/>
            <person name="Pangilinan J."/>
            <person name="Park H.-J."/>
            <person name="Ramirez L."/>
            <person name="Alfaro M."/>
            <person name="Sun H."/>
            <person name="Tritt A."/>
            <person name="Yoshinaga Y."/>
            <person name="Zwiers L.-H."/>
            <person name="Turgeon B."/>
            <person name="Goodwin S."/>
            <person name="Spatafora J."/>
            <person name="Crous P."/>
            <person name="Grigoriev I."/>
        </authorList>
    </citation>
    <scope>NUCLEOTIDE SEQUENCE</scope>
    <source>
        <strain evidence="7">CBS 113818</strain>
    </source>
</reference>
<evidence type="ECO:0000256" key="3">
    <source>
        <dbReference type="ARBA" id="ARBA00022833"/>
    </source>
</evidence>
<accession>A0A6A7A3C2</accession>
<proteinExistence type="predicted"/>
<dbReference type="Pfam" id="PF12171">
    <property type="entry name" value="zf-C2H2_jaz"/>
    <property type="match status" value="1"/>
</dbReference>
<evidence type="ECO:0000256" key="5">
    <source>
        <dbReference type="SAM" id="MobiDB-lite"/>
    </source>
</evidence>
<evidence type="ECO:0000256" key="4">
    <source>
        <dbReference type="PROSITE-ProRule" id="PRU00042"/>
    </source>
</evidence>
<dbReference type="Pfam" id="PF12874">
    <property type="entry name" value="zf-met"/>
    <property type="match status" value="1"/>
</dbReference>
<feature type="compositionally biased region" description="Basic and acidic residues" evidence="5">
    <location>
        <begin position="104"/>
        <end position="121"/>
    </location>
</feature>
<sequence length="307" mass="35203">MDYGCVLCDRTFSSNEAWEQHQRDSPRHKNSFPCKTCNCSFGSKDALKQHQRDSPKHQKTSGNTEAPEQQQRNLPTFPCNTYDCYFDSAKALKSHMGNCQVHQEPFEDHPHASSDRRRDEPALSTAPIPPTKPPKKAKAPKKSRNPIPQPPTQETREFFTFPALHADIAEAVFPDIISTWFRDNDNFDYSNDEWLTHVMGKFTCNNNVCKTQRWASKKVPLEIQGYDGNGYHAVVFNQRCKSCEGLGTFVLDKESYVERVAYRLKKWAGVRMVPPDYNPKEGAPHERAFCEGCKRGKCRDGDDLEFF</sequence>
<evidence type="ECO:0000256" key="2">
    <source>
        <dbReference type="ARBA" id="ARBA00022771"/>
    </source>
</evidence>
<feature type="compositionally biased region" description="Basic residues" evidence="5">
    <location>
        <begin position="133"/>
        <end position="144"/>
    </location>
</feature>
<dbReference type="Proteomes" id="UP000799424">
    <property type="component" value="Unassembled WGS sequence"/>
</dbReference>
<dbReference type="Pfam" id="PF13695">
    <property type="entry name" value="Zn_ribbon_3CxxC"/>
    <property type="match status" value="1"/>
</dbReference>
<organism evidence="7 8">
    <name type="scientific">Ophiobolus disseminans</name>
    <dbReference type="NCBI Taxonomy" id="1469910"/>
    <lineage>
        <taxon>Eukaryota</taxon>
        <taxon>Fungi</taxon>
        <taxon>Dikarya</taxon>
        <taxon>Ascomycota</taxon>
        <taxon>Pezizomycotina</taxon>
        <taxon>Dothideomycetes</taxon>
        <taxon>Pleosporomycetidae</taxon>
        <taxon>Pleosporales</taxon>
        <taxon>Pleosporineae</taxon>
        <taxon>Phaeosphaeriaceae</taxon>
        <taxon>Ophiobolus</taxon>
    </lineage>
</organism>
<dbReference type="InterPro" id="IPR013087">
    <property type="entry name" value="Znf_C2H2_type"/>
</dbReference>
<dbReference type="OrthoDB" id="8121437at2759"/>
<evidence type="ECO:0000313" key="8">
    <source>
        <dbReference type="Proteomes" id="UP000799424"/>
    </source>
</evidence>
<dbReference type="SMART" id="SM00355">
    <property type="entry name" value="ZnF_C2H2"/>
    <property type="match status" value="3"/>
</dbReference>
<keyword evidence="8" id="KW-1185">Reference proteome</keyword>
<evidence type="ECO:0000259" key="6">
    <source>
        <dbReference type="PROSITE" id="PS50157"/>
    </source>
</evidence>
<dbReference type="InterPro" id="IPR022755">
    <property type="entry name" value="Znf_C2H2_jaz"/>
</dbReference>
<dbReference type="InterPro" id="IPR036236">
    <property type="entry name" value="Znf_C2H2_sf"/>
</dbReference>
<dbReference type="InterPro" id="IPR027377">
    <property type="entry name" value="ZAR1/RTP1-5-like_Znf-3CxxC"/>
</dbReference>
<dbReference type="Gene3D" id="3.30.160.60">
    <property type="entry name" value="Classic Zinc Finger"/>
    <property type="match status" value="1"/>
</dbReference>
<feature type="domain" description="C2H2-type" evidence="6">
    <location>
        <begin position="3"/>
        <end position="33"/>
    </location>
</feature>
<dbReference type="PROSITE" id="PS50157">
    <property type="entry name" value="ZINC_FINGER_C2H2_2"/>
    <property type="match status" value="2"/>
</dbReference>
<feature type="domain" description="C2H2-type" evidence="6">
    <location>
        <begin position="32"/>
        <end position="62"/>
    </location>
</feature>
<keyword evidence="3" id="KW-0862">Zinc</keyword>
<gene>
    <name evidence="7" type="ORF">CC86DRAFT_348664</name>
</gene>
<keyword evidence="2 4" id="KW-0863">Zinc-finger</keyword>
<feature type="compositionally biased region" description="Basic and acidic residues" evidence="5">
    <location>
        <begin position="46"/>
        <end position="56"/>
    </location>
</feature>
<protein>
    <recommendedName>
        <fullName evidence="6">C2H2-type domain-containing protein</fullName>
    </recommendedName>
</protein>
<feature type="region of interest" description="Disordered" evidence="5">
    <location>
        <begin position="46"/>
        <end position="74"/>
    </location>
</feature>
<dbReference type="SMART" id="SM01328">
    <property type="entry name" value="zf-3CxxC"/>
    <property type="match status" value="1"/>
</dbReference>